<gene>
    <name evidence="1" type="ORF">A1019T_01826</name>
</gene>
<keyword evidence="2" id="KW-1185">Reference proteome</keyword>
<sequence length="50" mass="6026">MRSKWFEFKLWNGEGCMYVEDDNAIRAIRNVIKARKQKYRVVGFTVNLPF</sequence>
<protein>
    <submittedName>
        <fullName evidence="1">Uncharacterized protein</fullName>
    </submittedName>
</protein>
<dbReference type="Proteomes" id="UP000188169">
    <property type="component" value="Unassembled WGS sequence"/>
</dbReference>
<accession>A0A1R4EH36</accession>
<evidence type="ECO:0000313" key="1">
    <source>
        <dbReference type="EMBL" id="SJM37841.1"/>
    </source>
</evidence>
<dbReference type="AlphaFoldDB" id="A0A1R4EH36"/>
<evidence type="ECO:0000313" key="2">
    <source>
        <dbReference type="Proteomes" id="UP000188169"/>
    </source>
</evidence>
<dbReference type="RefSeq" id="WP_167367059.1">
    <property type="nucleotide sequence ID" value="NZ_FUGD01000107.1"/>
</dbReference>
<dbReference type="EMBL" id="FUGD01000107">
    <property type="protein sequence ID" value="SJM37841.1"/>
    <property type="molecule type" value="Genomic_DNA"/>
</dbReference>
<organism evidence="1 2">
    <name type="scientific">Psychrobacter pasteurii</name>
    <dbReference type="NCBI Taxonomy" id="1945520"/>
    <lineage>
        <taxon>Bacteria</taxon>
        <taxon>Pseudomonadati</taxon>
        <taxon>Pseudomonadota</taxon>
        <taxon>Gammaproteobacteria</taxon>
        <taxon>Moraxellales</taxon>
        <taxon>Moraxellaceae</taxon>
        <taxon>Psychrobacter</taxon>
    </lineage>
</organism>
<name>A0A1R4EH36_9GAMM</name>
<dbReference type="STRING" id="1945520.A1019T_01826"/>
<proteinExistence type="predicted"/>
<reference evidence="2" key="1">
    <citation type="submission" date="2017-02" db="EMBL/GenBank/DDBJ databases">
        <authorList>
            <person name="Mornico D."/>
        </authorList>
    </citation>
    <scope>NUCLEOTIDE SEQUENCE [LARGE SCALE GENOMIC DNA]</scope>
</reference>